<keyword evidence="3" id="KW-1185">Reference proteome</keyword>
<dbReference type="Pfam" id="PF12937">
    <property type="entry name" value="F-box-like"/>
    <property type="match status" value="1"/>
</dbReference>
<organism evidence="2 3">
    <name type="scientific">Mucor flavus</name>
    <dbReference type="NCBI Taxonomy" id="439312"/>
    <lineage>
        <taxon>Eukaryota</taxon>
        <taxon>Fungi</taxon>
        <taxon>Fungi incertae sedis</taxon>
        <taxon>Mucoromycota</taxon>
        <taxon>Mucoromycotina</taxon>
        <taxon>Mucoromycetes</taxon>
        <taxon>Mucorales</taxon>
        <taxon>Mucorineae</taxon>
        <taxon>Mucoraceae</taxon>
        <taxon>Mucor</taxon>
    </lineage>
</organism>
<reference evidence="2 3" key="1">
    <citation type="submission" date="2024-04" db="EMBL/GenBank/DDBJ databases">
        <title>genome sequences of Mucor flavus KT1a and Helicostylum pulchrum KT1b strains isolated from the surface of a dry-aged beef.</title>
        <authorList>
            <person name="Toyotome T."/>
            <person name="Hosono M."/>
            <person name="Torimaru M."/>
            <person name="Fukuda K."/>
            <person name="Mikami N."/>
        </authorList>
    </citation>
    <scope>NUCLEOTIDE SEQUENCE [LARGE SCALE GENOMIC DNA]</scope>
    <source>
        <strain evidence="2 3">KT1a</strain>
    </source>
</reference>
<evidence type="ECO:0000313" key="3">
    <source>
        <dbReference type="Proteomes" id="UP001473302"/>
    </source>
</evidence>
<dbReference type="PROSITE" id="PS50181">
    <property type="entry name" value="FBOX"/>
    <property type="match status" value="1"/>
</dbReference>
<dbReference type="InterPro" id="IPR032675">
    <property type="entry name" value="LRR_dom_sf"/>
</dbReference>
<name>A0ABP9Z3S0_9FUNG</name>
<dbReference type="Gene3D" id="3.80.10.10">
    <property type="entry name" value="Ribonuclease Inhibitor"/>
    <property type="match status" value="1"/>
</dbReference>
<evidence type="ECO:0000313" key="2">
    <source>
        <dbReference type="EMBL" id="GAA5813750.1"/>
    </source>
</evidence>
<dbReference type="Proteomes" id="UP001473302">
    <property type="component" value="Unassembled WGS sequence"/>
</dbReference>
<dbReference type="InterPro" id="IPR001810">
    <property type="entry name" value="F-box_dom"/>
</dbReference>
<dbReference type="SUPFAM" id="SSF81383">
    <property type="entry name" value="F-box domain"/>
    <property type="match status" value="1"/>
</dbReference>
<protein>
    <recommendedName>
        <fullName evidence="1">F-box domain-containing protein</fullName>
    </recommendedName>
</protein>
<feature type="domain" description="F-box" evidence="1">
    <location>
        <begin position="1"/>
        <end position="43"/>
    </location>
</feature>
<evidence type="ECO:0000259" key="1">
    <source>
        <dbReference type="PROSITE" id="PS50181"/>
    </source>
</evidence>
<dbReference type="EMBL" id="BAABUK010000018">
    <property type="protein sequence ID" value="GAA5813750.1"/>
    <property type="molecule type" value="Genomic_DNA"/>
</dbReference>
<proteinExistence type="predicted"/>
<comment type="caution">
    <text evidence="2">The sequence shown here is derived from an EMBL/GenBank/DDBJ whole genome shotgun (WGS) entry which is preliminary data.</text>
</comment>
<sequence length="586" mass="68496">MDGLPAETLTNIFRHLKRKDLQACYFVCKSWYTSANTLRWKDVTLRPRTIPLVKSHLNDLGHNQYFKCCHLIKKLAFQDAPSEDGLLKFSRPELLLLLDLLPNLNEIDFSVTNFPEDYLECLLHTDMQHIKRINTGANISEIRCDLLLSVYYKFRNSITHIRLVYDRDEINFNSQHMDLIDSLTRFKKLTKLVFYNINNIHLTPFQILDNCPNLEHFKFISSYPISEAASRHILDDNRRLNLNLISNLTNLDLRLPFLSTTYTLYLVDYFPNHLTDLYIEIFLQNIFYWIPVVGLELALRFMEKAGGIEDTYIGFLKSEEYTLPEENENNMANYFELLNSFRGTRQTQCTANFDGNLGAIERLGHSFRYDCLDRLFATYNLYLGDLYDPDDIAVPDETSSIIGPEIFHVLEFNLSNISKGEVHRVLNYSLSNCPNIRILDIISYVGLPWHYSLSLRHKGRPMTSDQATRDINFLRIEYIKPSKSLFDLVTTHLHNIEIVSIKANDRSIGRLNDLVIDLTGFKKLKSFRYTSTDNFSNENKFVLIKYTNGIERRIREYHSNPKKLRDKLNFTVLCDISVSLDFCKEK</sequence>
<gene>
    <name evidence="2" type="ORF">MFLAVUS_007237</name>
</gene>
<accession>A0ABP9Z3S0</accession>
<dbReference type="InterPro" id="IPR036047">
    <property type="entry name" value="F-box-like_dom_sf"/>
</dbReference>